<dbReference type="Gene3D" id="3.30.429.10">
    <property type="entry name" value="Macrophage Migration Inhibitory Factor"/>
    <property type="match status" value="1"/>
</dbReference>
<reference evidence="1 2" key="1">
    <citation type="submission" date="2016-05" db="EMBL/GenBank/DDBJ databases">
        <title>Complete Genome and Methylome Analysis of Psychrotrophic Bacterial Isolates from Antarctic Lake Untersee.</title>
        <authorList>
            <person name="Fomenkov A."/>
            <person name="Akimov V.N."/>
            <person name="Vasilyeva L.V."/>
            <person name="Andersen D."/>
            <person name="Vincze T."/>
            <person name="Roberts R.J."/>
        </authorList>
    </citation>
    <scope>NUCLEOTIDE SEQUENCE [LARGE SCALE GENOMIC DNA]</scope>
    <source>
        <strain evidence="1 2">U14-5</strain>
    </source>
</reference>
<evidence type="ECO:0000313" key="2">
    <source>
        <dbReference type="Proteomes" id="UP000185494"/>
    </source>
</evidence>
<evidence type="ECO:0000313" key="1">
    <source>
        <dbReference type="EMBL" id="APT59721.1"/>
    </source>
</evidence>
<organism evidence="1 2">
    <name type="scientific">Roseomonas gilardii</name>
    <dbReference type="NCBI Taxonomy" id="257708"/>
    <lineage>
        <taxon>Bacteria</taxon>
        <taxon>Pseudomonadati</taxon>
        <taxon>Pseudomonadota</taxon>
        <taxon>Alphaproteobacteria</taxon>
        <taxon>Acetobacterales</taxon>
        <taxon>Roseomonadaceae</taxon>
        <taxon>Roseomonas</taxon>
    </lineage>
</organism>
<evidence type="ECO:0008006" key="3">
    <source>
        <dbReference type="Google" id="ProtNLM"/>
    </source>
</evidence>
<accession>A0A1L7ALS5</accession>
<dbReference type="RefSeq" id="WP_075800430.1">
    <property type="nucleotide sequence ID" value="NZ_CP015584.1"/>
</dbReference>
<dbReference type="KEGG" id="rgi:RGI145_20575"/>
<name>A0A1L7ALS5_9PROT</name>
<dbReference type="AlphaFoldDB" id="A0A1L7ALS5"/>
<dbReference type="eggNOG" id="COG1942">
    <property type="taxonomic scope" value="Bacteria"/>
</dbReference>
<protein>
    <recommendedName>
        <fullName evidence="3">4-oxalocrotonate tautomerase</fullName>
    </recommendedName>
</protein>
<dbReference type="STRING" id="257708.RGI145_20575"/>
<dbReference type="EMBL" id="CP015584">
    <property type="protein sequence ID" value="APT59721.1"/>
    <property type="molecule type" value="Genomic_DNA"/>
</dbReference>
<dbReference type="Proteomes" id="UP000185494">
    <property type="component" value="Chromosome 2"/>
</dbReference>
<gene>
    <name evidence="1" type="ORF">RGI145_20575</name>
</gene>
<proteinExistence type="predicted"/>
<sequence>MPYVEVLAPPLPAEARARVARHVTEGICDAFSVGPQTVTIYFLDVAATHYAHAGIHGAGGAGERPQRIFVKVHAYRRGVEERRRAALALTAPLAEAYGVPAATLAVYFFDRSRDEVAHGGQLSCDADPA</sequence>
<dbReference type="SUPFAM" id="SSF55331">
    <property type="entry name" value="Tautomerase/MIF"/>
    <property type="match status" value="2"/>
</dbReference>
<dbReference type="InterPro" id="IPR014347">
    <property type="entry name" value="Tautomerase/MIF_sf"/>
</dbReference>